<proteinExistence type="predicted"/>
<evidence type="ECO:0000256" key="1">
    <source>
        <dbReference type="SAM" id="MobiDB-lite"/>
    </source>
</evidence>
<dbReference type="AlphaFoldDB" id="A0A7V8FPC2"/>
<dbReference type="Proteomes" id="UP000461670">
    <property type="component" value="Unassembled WGS sequence"/>
</dbReference>
<gene>
    <name evidence="2" type="ORF">GAK30_01767</name>
</gene>
<evidence type="ECO:0008006" key="4">
    <source>
        <dbReference type="Google" id="ProtNLM"/>
    </source>
</evidence>
<accession>A0A7V8FPC2</accession>
<evidence type="ECO:0000313" key="2">
    <source>
        <dbReference type="EMBL" id="KAF1021548.1"/>
    </source>
</evidence>
<evidence type="ECO:0000313" key="3">
    <source>
        <dbReference type="Proteomes" id="UP000461670"/>
    </source>
</evidence>
<name>A0A7V8FPC2_9BURK</name>
<feature type="compositionally biased region" description="Low complexity" evidence="1">
    <location>
        <begin position="45"/>
        <end position="56"/>
    </location>
</feature>
<organism evidence="2 3">
    <name type="scientific">Paracidovorax wautersii</name>
    <dbReference type="NCBI Taxonomy" id="1177982"/>
    <lineage>
        <taxon>Bacteria</taxon>
        <taxon>Pseudomonadati</taxon>
        <taxon>Pseudomonadota</taxon>
        <taxon>Betaproteobacteria</taxon>
        <taxon>Burkholderiales</taxon>
        <taxon>Comamonadaceae</taxon>
        <taxon>Paracidovorax</taxon>
    </lineage>
</organism>
<dbReference type="EMBL" id="WNDQ01000020">
    <property type="protein sequence ID" value="KAF1021548.1"/>
    <property type="molecule type" value="Genomic_DNA"/>
</dbReference>
<comment type="caution">
    <text evidence="2">The sequence shown here is derived from an EMBL/GenBank/DDBJ whole genome shotgun (WGS) entry which is preliminary data.</text>
</comment>
<feature type="region of interest" description="Disordered" evidence="1">
    <location>
        <begin position="36"/>
        <end position="61"/>
    </location>
</feature>
<feature type="region of interest" description="Disordered" evidence="1">
    <location>
        <begin position="204"/>
        <end position="225"/>
    </location>
</feature>
<sequence>MGLAAVLATAAAGCAVMPAPQNVVVEDAKPTSIVVPTPAAPPAASPAAPAQDAPAPAGAPLPDPAYIARRELITQPLKAVLNYADRIRVMGANDLNREITRLTPLADQPDPEVQPQRQLQLALALAQRNPPDLARAMNLAQRVQDVRTPLTLELQPLARLLLQRLGEQRRVEDMNDRQGQLLRDTQKRLDAAHERLEALKAIERSLSNTNRGNGAGVPAARTPAP</sequence>
<protein>
    <recommendedName>
        <fullName evidence="4">YfhG lipoprotein</fullName>
    </recommendedName>
</protein>
<reference evidence="3" key="1">
    <citation type="journal article" date="2020" name="MBio">
        <title>Horizontal gene transfer to a defensive symbiont with a reduced genome amongst a multipartite beetle microbiome.</title>
        <authorList>
            <person name="Waterworth S.C."/>
            <person name="Florez L.V."/>
            <person name="Rees E.R."/>
            <person name="Hertweck C."/>
            <person name="Kaltenpoth M."/>
            <person name="Kwan J.C."/>
        </authorList>
    </citation>
    <scope>NUCLEOTIDE SEQUENCE [LARGE SCALE GENOMIC DNA]</scope>
</reference>